<protein>
    <recommendedName>
        <fullName evidence="3">Lipoprotein</fullName>
    </recommendedName>
</protein>
<dbReference type="EMBL" id="CP158299">
    <property type="protein sequence ID" value="XBV86142.1"/>
    <property type="molecule type" value="Genomic_DNA"/>
</dbReference>
<feature type="chain" id="PRO_5043470646" description="Lipoprotein" evidence="1">
    <location>
        <begin position="21"/>
        <end position="215"/>
    </location>
</feature>
<name>A0AAU7UBL4_9DEIO</name>
<proteinExistence type="predicted"/>
<reference evidence="2" key="1">
    <citation type="submission" date="2024-06" db="EMBL/GenBank/DDBJ databases">
        <title>Draft Genome Sequence of Deinococcus sonorensis Type Strain KR-87, a Biofilm Producing Representative of the Genus Deinococcus.</title>
        <authorList>
            <person name="Boren L.S."/>
            <person name="Grosso R.A."/>
            <person name="Hugenberg-Cox A.N."/>
            <person name="Hill J.T.E."/>
            <person name="Albert C.M."/>
            <person name="Tuohy J.M."/>
        </authorList>
    </citation>
    <scope>NUCLEOTIDE SEQUENCE</scope>
    <source>
        <strain evidence="2">KR-87</strain>
    </source>
</reference>
<gene>
    <name evidence="2" type="ORF">ABOD76_07520</name>
</gene>
<evidence type="ECO:0000313" key="2">
    <source>
        <dbReference type="EMBL" id="XBV86142.1"/>
    </source>
</evidence>
<accession>A0AAU7UBL4</accession>
<dbReference type="RefSeq" id="WP_350244194.1">
    <property type="nucleotide sequence ID" value="NZ_CP158299.1"/>
</dbReference>
<dbReference type="AlphaFoldDB" id="A0AAU7UBL4"/>
<evidence type="ECO:0000256" key="1">
    <source>
        <dbReference type="SAM" id="SignalP"/>
    </source>
</evidence>
<sequence>MKRFGFSALMAGLLALTACGGGGNPTPVGTYPYNPDASTTQSTDTRIAYRGDWALAATLADGTKRTGVVSISVKGSDASFLNAGAGAGGWCMNPACTTPEEQGTVLIGSLSGKLTVGMVPDGGNSTRFYFEDTDGLVKVVNGHAVIAGSGTWTMTNGSQQAAQLALVQVDSVPVANAASLTKSSTQQLAVQAASEVKVQTSNNPALAQAFVAHFK</sequence>
<keyword evidence="1" id="KW-0732">Signal</keyword>
<dbReference type="PROSITE" id="PS51257">
    <property type="entry name" value="PROKAR_LIPOPROTEIN"/>
    <property type="match status" value="1"/>
</dbReference>
<dbReference type="KEGG" id="dsc:ABOD76_07520"/>
<evidence type="ECO:0008006" key="3">
    <source>
        <dbReference type="Google" id="ProtNLM"/>
    </source>
</evidence>
<feature type="signal peptide" evidence="1">
    <location>
        <begin position="1"/>
        <end position="20"/>
    </location>
</feature>
<organism evidence="2">
    <name type="scientific">Deinococcus sonorensis KR-87</name>
    <dbReference type="NCBI Taxonomy" id="694439"/>
    <lineage>
        <taxon>Bacteria</taxon>
        <taxon>Thermotogati</taxon>
        <taxon>Deinococcota</taxon>
        <taxon>Deinococci</taxon>
        <taxon>Deinococcales</taxon>
        <taxon>Deinococcaceae</taxon>
        <taxon>Deinococcus</taxon>
    </lineage>
</organism>